<dbReference type="Pfam" id="PF07693">
    <property type="entry name" value="KAP_NTPase"/>
    <property type="match status" value="1"/>
</dbReference>
<reference evidence="3 4" key="1">
    <citation type="submission" date="2019-10" db="EMBL/GenBank/DDBJ databases">
        <title>Two novel species isolated from a subtropical stream in China.</title>
        <authorList>
            <person name="Lu H."/>
        </authorList>
    </citation>
    <scope>NUCLEOTIDE SEQUENCE [LARGE SCALE GENOMIC DNA]</scope>
    <source>
        <strain evidence="3 4">FT103W</strain>
    </source>
</reference>
<dbReference type="RefSeq" id="WP_152806003.1">
    <property type="nucleotide sequence ID" value="NZ_WHUF01000004.1"/>
</dbReference>
<dbReference type="EMBL" id="WHUF01000004">
    <property type="protein sequence ID" value="MQA20938.1"/>
    <property type="molecule type" value="Genomic_DNA"/>
</dbReference>
<feature type="domain" description="KAP NTPase" evidence="2">
    <location>
        <begin position="17"/>
        <end position="161"/>
    </location>
</feature>
<keyword evidence="4" id="KW-1185">Reference proteome</keyword>
<evidence type="ECO:0000313" key="4">
    <source>
        <dbReference type="Proteomes" id="UP000444318"/>
    </source>
</evidence>
<dbReference type="InterPro" id="IPR027417">
    <property type="entry name" value="P-loop_NTPase"/>
</dbReference>
<comment type="caution">
    <text evidence="3">The sequence shown here is derived from an EMBL/GenBank/DDBJ whole genome shotgun (WGS) entry which is preliminary data.</text>
</comment>
<evidence type="ECO:0000259" key="2">
    <source>
        <dbReference type="Pfam" id="PF07693"/>
    </source>
</evidence>
<dbReference type="InterPro" id="IPR011646">
    <property type="entry name" value="KAP_P-loop"/>
</dbReference>
<proteinExistence type="predicted"/>
<evidence type="ECO:0000313" key="3">
    <source>
        <dbReference type="EMBL" id="MQA20938.1"/>
    </source>
</evidence>
<name>A0A843SER0_9BURK</name>
<dbReference type="Gene3D" id="3.40.50.300">
    <property type="entry name" value="P-loop containing nucleotide triphosphate hydrolases"/>
    <property type="match status" value="1"/>
</dbReference>
<sequence length="590" mass="65949">MSLAITKANFEQLIDDRDNGVIALSGKWGTGKSHMWKQVQKDSTNDAIRKALYVSLFGIKDILQLKLRIVQSVIPDSKTGHVAREVVTGAVRQAIKFARGFNPAFSALDEIALLAVPAILRNRVIVLDDIERKHKDLNIEEVMGFIDEFTQVYGSRILLILNSDKLEDKDMWNKLREKVIDHEIALATTPKEAFDIALGEEPSKYAPHIEGAVEVCKISNIRIIQKIIRTVNKVLGDRDNLTDEVLARTIPSTVLMCAIHHHGLDNGPSFDFVMAFNSSNFQLEEAIRRPGSVFADAPARPPEEKKWGALLDDLKINNCDDYERMLLDFLTSGLLDSHRVDSIVNRYVDEKNVMELREKCSRFFELEQWHPMVTDEELLSLGAELAEGAALLDAYAATALHDRLADVPGGAEVGKTIIARWIDGFKEKEPPPHRPDNYDNKPLHPEMEAAFSEAERRLKPIPSLLEACLRIGDNANWESVNSQAMRDATVASYEETIKTTSGPQLRDFLRANVVLYSRREGYAADFADALEHFATACRAICQANPIPRLSRAIRKVFREAGLERILDQPEQDADAQGVNADVAEGAAGHD</sequence>
<gene>
    <name evidence="3" type="ORF">GEV01_15560</name>
</gene>
<feature type="region of interest" description="Disordered" evidence="1">
    <location>
        <begin position="568"/>
        <end position="590"/>
    </location>
</feature>
<dbReference type="Proteomes" id="UP000444318">
    <property type="component" value="Unassembled WGS sequence"/>
</dbReference>
<dbReference type="AlphaFoldDB" id="A0A843SER0"/>
<protein>
    <recommendedName>
        <fullName evidence="2">KAP NTPase domain-containing protein</fullName>
    </recommendedName>
</protein>
<dbReference type="SUPFAM" id="SSF52540">
    <property type="entry name" value="P-loop containing nucleoside triphosphate hydrolases"/>
    <property type="match status" value="1"/>
</dbReference>
<accession>A0A843SER0</accession>
<evidence type="ECO:0000256" key="1">
    <source>
        <dbReference type="SAM" id="MobiDB-lite"/>
    </source>
</evidence>
<organism evidence="3 4">
    <name type="scientific">Rugamonas rivuli</name>
    <dbReference type="NCBI Taxonomy" id="2743358"/>
    <lineage>
        <taxon>Bacteria</taxon>
        <taxon>Pseudomonadati</taxon>
        <taxon>Pseudomonadota</taxon>
        <taxon>Betaproteobacteria</taxon>
        <taxon>Burkholderiales</taxon>
        <taxon>Oxalobacteraceae</taxon>
        <taxon>Telluria group</taxon>
        <taxon>Rugamonas</taxon>
    </lineage>
</organism>